<evidence type="ECO:0000256" key="6">
    <source>
        <dbReference type="ARBA" id="ARBA00022692"/>
    </source>
</evidence>
<evidence type="ECO:0000256" key="5">
    <source>
        <dbReference type="ARBA" id="ARBA00022679"/>
    </source>
</evidence>
<dbReference type="GO" id="GO:0000271">
    <property type="term" value="P:polysaccharide biosynthetic process"/>
    <property type="evidence" value="ECO:0007669"/>
    <property type="project" value="InterPro"/>
</dbReference>
<gene>
    <name evidence="11" type="ORF">SAMN02910291_01104</name>
</gene>
<keyword evidence="4" id="KW-1003">Cell membrane</keyword>
<dbReference type="InterPro" id="IPR017475">
    <property type="entry name" value="EPS_sugar_tfrase"/>
</dbReference>
<comment type="caution">
    <text evidence="11">The sequence shown here is derived from an EMBL/GenBank/DDBJ whole genome shotgun (WGS) entry which is preliminary data.</text>
</comment>
<feature type="domain" description="Bacterial sugar transferase" evidence="10">
    <location>
        <begin position="269"/>
        <end position="460"/>
    </location>
</feature>
<dbReference type="InterPro" id="IPR017472">
    <property type="entry name" value="Undecaprenyl-P_galact_Ptfrase"/>
</dbReference>
<dbReference type="AlphaFoldDB" id="A0AA94HS54"/>
<feature type="transmembrane region" description="Helical" evidence="9">
    <location>
        <begin position="271"/>
        <end position="295"/>
    </location>
</feature>
<keyword evidence="6 9" id="KW-0812">Transmembrane</keyword>
<comment type="similarity">
    <text evidence="3">Belongs to the bacterial sugar transferase family.</text>
</comment>
<evidence type="ECO:0000259" key="10">
    <source>
        <dbReference type="Pfam" id="PF02397"/>
    </source>
</evidence>
<reference evidence="12" key="1">
    <citation type="submission" date="2016-11" db="EMBL/GenBank/DDBJ databases">
        <authorList>
            <person name="Jaros S."/>
            <person name="Januszkiewicz K."/>
            <person name="Wedrychowicz H."/>
        </authorList>
    </citation>
    <scope>NUCLEOTIDE SEQUENCE [LARGE SCALE GENOMIC DNA]</scope>
    <source>
        <strain evidence="12">DSM 7057</strain>
    </source>
</reference>
<feature type="transmembrane region" description="Helical" evidence="9">
    <location>
        <begin position="110"/>
        <end position="130"/>
    </location>
</feature>
<proteinExistence type="inferred from homology"/>
<feature type="transmembrane region" description="Helical" evidence="9">
    <location>
        <begin position="86"/>
        <end position="104"/>
    </location>
</feature>
<keyword evidence="7 9" id="KW-1133">Transmembrane helix</keyword>
<dbReference type="RefSeq" id="WP_072311644.1">
    <property type="nucleotide sequence ID" value="NZ_FPIW01000014.1"/>
</dbReference>
<evidence type="ECO:0000256" key="4">
    <source>
        <dbReference type="ARBA" id="ARBA00022475"/>
    </source>
</evidence>
<dbReference type="Pfam" id="PF13727">
    <property type="entry name" value="CoA_binding_3"/>
    <property type="match status" value="1"/>
</dbReference>
<evidence type="ECO:0000256" key="3">
    <source>
        <dbReference type="ARBA" id="ARBA00006464"/>
    </source>
</evidence>
<dbReference type="GO" id="GO:0016780">
    <property type="term" value="F:phosphotransferase activity, for other substituted phosphate groups"/>
    <property type="evidence" value="ECO:0007669"/>
    <property type="project" value="TreeGrafter"/>
</dbReference>
<evidence type="ECO:0000313" key="12">
    <source>
        <dbReference type="Proteomes" id="UP000182680"/>
    </source>
</evidence>
<feature type="transmembrane region" description="Helical" evidence="9">
    <location>
        <begin position="21"/>
        <end position="40"/>
    </location>
</feature>
<evidence type="ECO:0000313" key="11">
    <source>
        <dbReference type="EMBL" id="SFW38981.1"/>
    </source>
</evidence>
<keyword evidence="8 9" id="KW-0472">Membrane</keyword>
<name>A0AA94HS54_DESDE</name>
<dbReference type="PANTHER" id="PTHR30576:SF4">
    <property type="entry name" value="UNDECAPRENYL-PHOSPHATE GALACTOSE PHOSPHOTRANSFERASE"/>
    <property type="match status" value="1"/>
</dbReference>
<evidence type="ECO:0000256" key="7">
    <source>
        <dbReference type="ARBA" id="ARBA00022989"/>
    </source>
</evidence>
<evidence type="ECO:0000256" key="8">
    <source>
        <dbReference type="ARBA" id="ARBA00023136"/>
    </source>
</evidence>
<evidence type="ECO:0000256" key="9">
    <source>
        <dbReference type="SAM" id="Phobius"/>
    </source>
</evidence>
<feature type="transmembrane region" description="Helical" evidence="9">
    <location>
        <begin position="52"/>
        <end position="74"/>
    </location>
</feature>
<evidence type="ECO:0000256" key="1">
    <source>
        <dbReference type="ARBA" id="ARBA00004141"/>
    </source>
</evidence>
<comment type="subcellular location">
    <subcellularLocation>
        <location evidence="2">Cell membrane</location>
    </subcellularLocation>
    <subcellularLocation>
        <location evidence="1">Membrane</location>
        <topology evidence="1">Multi-pass membrane protein</topology>
    </subcellularLocation>
</comment>
<evidence type="ECO:0000256" key="2">
    <source>
        <dbReference type="ARBA" id="ARBA00004236"/>
    </source>
</evidence>
<protein>
    <submittedName>
        <fullName evidence="11">Undecaprenyl-phosphate galactose phosphotransferase, WbaP/exopolysaccharide biosynthesis polyprenyl glycosylphosphotransferase</fullName>
    </submittedName>
</protein>
<dbReference type="NCBIfam" id="TIGR03025">
    <property type="entry name" value="EPS_sugtrans"/>
    <property type="match status" value="1"/>
</dbReference>
<sequence length="466" mass="52769">MKKTSRWVHLASLFGISAQKFLLCLFDLLALLGTALAVFLVRATFGGLDPVLYHWVVPMLLLGPVFGAGLGLYQTVSLAPHRELKALFQLTSLLYAIILAVLFLSKTGDAYSRIVIMGSWAATLFSMPLMRSLCRRLYARRRWWGKPLVIFDHCSEGRELWHYLKRHPDRGLNPVSIYDLPDAPEDMRCLFASVAARQPKAMALLLQRVGKAQDVDVITEASRYFSSTLVVPAFGGNFRVHWLTPRDLGNAVGLLVRQNLRDRRRLFVKRCLDIGLCLLGSALLLPLGAVLALIIKLDSPGPVFYRQTRIGRGGREIRIFKFRTMVCDADRVLRDMLSSDAGLRAEWACDRKLKCDPRVTRVGRLLRKLSLDELPQLINVVTGDMSLVGPRPIVRAEVKKYGPVFDEYCMVRPGITGLWQVSGRNNTTYEERVNFDQYYINNWSVWMDLWIMCKTVPVVILGHGAY</sequence>
<dbReference type="GO" id="GO:0005886">
    <property type="term" value="C:plasma membrane"/>
    <property type="evidence" value="ECO:0007669"/>
    <property type="project" value="UniProtKB-SubCell"/>
</dbReference>
<dbReference type="PANTHER" id="PTHR30576">
    <property type="entry name" value="COLANIC BIOSYNTHESIS UDP-GLUCOSE LIPID CARRIER TRANSFERASE"/>
    <property type="match status" value="1"/>
</dbReference>
<organism evidence="11 12">
    <name type="scientific">Desulfovibrio desulfuricans</name>
    <dbReference type="NCBI Taxonomy" id="876"/>
    <lineage>
        <taxon>Bacteria</taxon>
        <taxon>Pseudomonadati</taxon>
        <taxon>Thermodesulfobacteriota</taxon>
        <taxon>Desulfovibrionia</taxon>
        <taxon>Desulfovibrionales</taxon>
        <taxon>Desulfovibrionaceae</taxon>
        <taxon>Desulfovibrio</taxon>
    </lineage>
</organism>
<accession>A0AA94HS54</accession>
<keyword evidence="5" id="KW-0808">Transferase</keyword>
<dbReference type="Proteomes" id="UP000182680">
    <property type="component" value="Unassembled WGS sequence"/>
</dbReference>
<dbReference type="Pfam" id="PF02397">
    <property type="entry name" value="Bac_transf"/>
    <property type="match status" value="1"/>
</dbReference>
<dbReference type="InterPro" id="IPR003362">
    <property type="entry name" value="Bact_transf"/>
</dbReference>
<dbReference type="NCBIfam" id="TIGR03022">
    <property type="entry name" value="WbaP_sugtrans"/>
    <property type="match status" value="1"/>
</dbReference>
<dbReference type="EMBL" id="FPIW01000014">
    <property type="protein sequence ID" value="SFW38981.1"/>
    <property type="molecule type" value="Genomic_DNA"/>
</dbReference>